<reference evidence="2" key="1">
    <citation type="submission" date="2020-05" db="EMBL/GenBank/DDBJ databases">
        <authorList>
            <person name="Chiriac C."/>
            <person name="Salcher M."/>
            <person name="Ghai R."/>
            <person name="Kavagutti S V."/>
        </authorList>
    </citation>
    <scope>NUCLEOTIDE SEQUENCE</scope>
</reference>
<organism evidence="2">
    <name type="scientific">uncultured Caudovirales phage</name>
    <dbReference type="NCBI Taxonomy" id="2100421"/>
    <lineage>
        <taxon>Viruses</taxon>
        <taxon>Duplodnaviria</taxon>
        <taxon>Heunggongvirae</taxon>
        <taxon>Uroviricota</taxon>
        <taxon>Caudoviricetes</taxon>
        <taxon>Peduoviridae</taxon>
        <taxon>Maltschvirus</taxon>
        <taxon>Maltschvirus maltsch</taxon>
    </lineage>
</organism>
<dbReference type="EMBL" id="LR798289">
    <property type="protein sequence ID" value="CAB5220872.1"/>
    <property type="molecule type" value="Genomic_DNA"/>
</dbReference>
<feature type="region of interest" description="Disordered" evidence="1">
    <location>
        <begin position="164"/>
        <end position="187"/>
    </location>
</feature>
<evidence type="ECO:0000256" key="1">
    <source>
        <dbReference type="SAM" id="MobiDB-lite"/>
    </source>
</evidence>
<accession>A0A6J7WW15</accession>
<name>A0A6J7WW15_9CAUD</name>
<protein>
    <submittedName>
        <fullName evidence="2">Uncharacterized protein</fullName>
    </submittedName>
</protein>
<feature type="compositionally biased region" description="Basic and acidic residues" evidence="1">
    <location>
        <begin position="175"/>
        <end position="187"/>
    </location>
</feature>
<proteinExistence type="predicted"/>
<gene>
    <name evidence="2" type="ORF">UFOVP357_41</name>
</gene>
<sequence>MAKRRYGDSKMLSDSFGKPLTEKVVAKDPERTKAKRALLRRSKSAEREFARWLTDRDGRDERLKGLTSSTGRIGHVTGIQADILSKTYLGEAKNEKFPLKWLRYWHKIVQKATEWGKDPILMILPPNRGEVDPRLPALHIITPERHEELLRKEKYYDDHDGDAEAKFLQPINPDPTKKMAKELKNGG</sequence>
<evidence type="ECO:0000313" key="2">
    <source>
        <dbReference type="EMBL" id="CAB5220872.1"/>
    </source>
</evidence>